<dbReference type="EMBL" id="CAXAMN010027582">
    <property type="protein sequence ID" value="CAK9111550.1"/>
    <property type="molecule type" value="Genomic_DNA"/>
</dbReference>
<feature type="non-terminal residue" evidence="3">
    <location>
        <position position="1345"/>
    </location>
</feature>
<keyword evidence="4" id="KW-1185">Reference proteome</keyword>
<sequence length="1345" mass="153313">ASGLSPDDMRDIISTTKGSLEFEVVTKALQTLWDDQLVGRRHAGGWSPSKTHEAMFEEATSPSDDWWDDANVAQYDDNYDDWWQDDEEWGYAIEEHEGTKASEEDDDAIKEAQKAEQIAEGLAMEAQRSWAEAQRTVPIDGKGWKGHYMTDELYYMKGKGKKGKTASWMELQAFQKGKSSKSGKGKKGTMSRPSVNAYTNELFGLEFSGALDVHSATSPVATMAPHMGLIDCGATASAGPQIAVEALVSSILTKDSNPSAMLVDFRTGLAMDSYALHPQEYQLPCNRKACILLITVQPWLQCIAAEKLIPIRFPLPQPRLSTMARRAPRASELEEEGIQWDIRSATDKKATPQPFDDKRTVLADPRDPRTDPGQWPCFGQHVPMKAHANPHGRWVHCSTCNLRLQYTPRVGSHGQNTKTDSPPLTIKMLTQLYEVMGGRTPTATICLLMQKKIDADEALQGMVEPVFQRVPQLSEKPPFYDKEMTKVKKGNKKSSRDTSPAPSWDKVGTPPTSPPSHWVELQDYMDPSEMEHLMKMLQERKAAAKLAVDMETGSGSLASAYEPFEELYDRQPWHLIPEENDTGFSEHYTIFQECYYQFIQSFYQDAYASALEDRREAAAPGYDLVELYGKCYDLYRKETWERMKVLRSKKKPRKLWFSLPCTKFCRWTYLNYASRPEELRQARKKERKMLWYMNDFVKDTLSKAPDTKIYFEWTHPCQGWQELPMVDLETFLAALDIPWLSCRIDGCVYGMMDSRGEHHLHKKWLVKTTCEHFHATYKTKMVSDRNLRLLFMKQDSPAALENEELYLLADDDGGTLNALPAEEALQPVEVPSEQEKKQWMARVAHFHKAAGHPTNKNLAKLIKNAGQPAWKSELALEHKCPACEAIRPGGTSSKNIPPASTHSMWSAWQAVGMDTAEWQIPATKNKVKFVLMMDLATKLRVVWPIMEYPNMEMRAETADHIIEAFTERWLSVFPKPEMVIVDNGRSFTSDRFNTFLRESNIAVHYPPEKEPWAHGILEAGIQDIKQVATVLQMEQLDLRPAHTLTLATSALNQTEYTAGYSAQQWAFGKHYSLTDEDHRTYEQVEPSTDFARLVQARQQAEEIAVKTRSKRVLSKLSNTLVRQPLRTFSPMQLVKIWRQFQPVERLQYEMTADEDPTKWKSLADILPKREFTDLLDELPKEDEIEIPNLPFSPDPSTYAPIRRATGKSTLQMSDYKLKHRSSPLGLQPPDREVQHFVPPAHASSSARPSNSALPEAEETANDYEDYTPSLPDAVADEPPEDEPQPSERDPKRARSEYDLKWVEELKSHSEIDNNEVFSYLTECQDDLDVLVMHIDVEPETNTKRK</sequence>
<dbReference type="InterPro" id="IPR001584">
    <property type="entry name" value="Integrase_cat-core"/>
</dbReference>
<evidence type="ECO:0000313" key="4">
    <source>
        <dbReference type="Proteomes" id="UP001642484"/>
    </source>
</evidence>
<feature type="region of interest" description="Disordered" evidence="1">
    <location>
        <begin position="478"/>
        <end position="517"/>
    </location>
</feature>
<feature type="compositionally biased region" description="Basic and acidic residues" evidence="1">
    <location>
        <begin position="344"/>
        <end position="370"/>
    </location>
</feature>
<dbReference type="InterPro" id="IPR012337">
    <property type="entry name" value="RNaseH-like_sf"/>
</dbReference>
<dbReference type="InterPro" id="IPR036397">
    <property type="entry name" value="RNaseH_sf"/>
</dbReference>
<dbReference type="PROSITE" id="PS50994">
    <property type="entry name" value="INTEGRASE"/>
    <property type="match status" value="1"/>
</dbReference>
<feature type="domain" description="Integrase catalytic" evidence="2">
    <location>
        <begin position="893"/>
        <end position="1072"/>
    </location>
</feature>
<name>A0ABP0SGR0_9DINO</name>
<gene>
    <name evidence="3" type="ORF">CCMP2556_LOCUS51762</name>
</gene>
<feature type="compositionally biased region" description="Acidic residues" evidence="1">
    <location>
        <begin position="1274"/>
        <end position="1284"/>
    </location>
</feature>
<dbReference type="Proteomes" id="UP001642484">
    <property type="component" value="Unassembled WGS sequence"/>
</dbReference>
<organism evidence="3 4">
    <name type="scientific">Durusdinium trenchii</name>
    <dbReference type="NCBI Taxonomy" id="1381693"/>
    <lineage>
        <taxon>Eukaryota</taxon>
        <taxon>Sar</taxon>
        <taxon>Alveolata</taxon>
        <taxon>Dinophyceae</taxon>
        <taxon>Suessiales</taxon>
        <taxon>Symbiodiniaceae</taxon>
        <taxon>Durusdinium</taxon>
    </lineage>
</organism>
<feature type="region of interest" description="Disordered" evidence="1">
    <location>
        <begin position="1185"/>
        <end position="1207"/>
    </location>
</feature>
<feature type="region of interest" description="Disordered" evidence="1">
    <location>
        <begin position="328"/>
        <end position="375"/>
    </location>
</feature>
<evidence type="ECO:0000313" key="3">
    <source>
        <dbReference type="EMBL" id="CAK9111550.1"/>
    </source>
</evidence>
<comment type="caution">
    <text evidence="3">The sequence shown here is derived from an EMBL/GenBank/DDBJ whole genome shotgun (WGS) entry which is preliminary data.</text>
</comment>
<reference evidence="3 4" key="1">
    <citation type="submission" date="2024-02" db="EMBL/GenBank/DDBJ databases">
        <authorList>
            <person name="Chen Y."/>
            <person name="Shah S."/>
            <person name="Dougan E. K."/>
            <person name="Thang M."/>
            <person name="Chan C."/>
        </authorList>
    </citation>
    <scope>NUCLEOTIDE SEQUENCE [LARGE SCALE GENOMIC DNA]</scope>
</reference>
<proteinExistence type="predicted"/>
<feature type="compositionally biased region" description="Basic and acidic residues" evidence="1">
    <location>
        <begin position="1285"/>
        <end position="1295"/>
    </location>
</feature>
<protein>
    <recommendedName>
        <fullName evidence="2">Integrase catalytic domain-containing protein</fullName>
    </recommendedName>
</protein>
<feature type="region of interest" description="Disordered" evidence="1">
    <location>
        <begin position="1239"/>
        <end position="1295"/>
    </location>
</feature>
<accession>A0ABP0SGR0</accession>
<feature type="non-terminal residue" evidence="3">
    <location>
        <position position="1"/>
    </location>
</feature>
<feature type="compositionally biased region" description="Acidic residues" evidence="1">
    <location>
        <begin position="1255"/>
        <end position="1265"/>
    </location>
</feature>
<evidence type="ECO:0000256" key="1">
    <source>
        <dbReference type="SAM" id="MobiDB-lite"/>
    </source>
</evidence>
<evidence type="ECO:0000259" key="2">
    <source>
        <dbReference type="PROSITE" id="PS50994"/>
    </source>
</evidence>
<dbReference type="SUPFAM" id="SSF53098">
    <property type="entry name" value="Ribonuclease H-like"/>
    <property type="match status" value="1"/>
</dbReference>
<dbReference type="Gene3D" id="3.30.420.10">
    <property type="entry name" value="Ribonuclease H-like superfamily/Ribonuclease H"/>
    <property type="match status" value="1"/>
</dbReference>
<feature type="compositionally biased region" description="Low complexity" evidence="1">
    <location>
        <begin position="1239"/>
        <end position="1254"/>
    </location>
</feature>